<dbReference type="RefSeq" id="WP_377410254.1">
    <property type="nucleotide sequence ID" value="NZ_JBHSCY010000002.1"/>
</dbReference>
<reference evidence="2" key="1">
    <citation type="journal article" date="2019" name="Int. J. Syst. Evol. Microbiol.">
        <title>The Global Catalogue of Microorganisms (GCM) 10K type strain sequencing project: providing services to taxonomists for standard genome sequencing and annotation.</title>
        <authorList>
            <consortium name="The Broad Institute Genomics Platform"/>
            <consortium name="The Broad Institute Genome Sequencing Center for Infectious Disease"/>
            <person name="Wu L."/>
            <person name="Ma J."/>
        </authorList>
    </citation>
    <scope>NUCLEOTIDE SEQUENCE [LARGE SCALE GENOMIC DNA]</scope>
    <source>
        <strain evidence="2">CECT 8655</strain>
    </source>
</reference>
<sequence>MNLPKNIKCAIFDMDGVIIDSEEIHKKAYYETFESIKVKVSDELYKTLTGSSTLNAFQKLVEYFNLELNPEDLVLAKRKRYVNYFENDPNLHLVDGVEEIIKYFYQKGLILILASSSAMVNINRVFDRFNLHQYFTAKISGADLKESKPNPEIFLKAAKLASTPKENCFVIEDSDNGVKAANDAGIYVFGYQNPLAADQTLKNANKRIKSFKELKEFI</sequence>
<organism evidence="1 2">
    <name type="scientific">Polaribacter marinivivus</name>
    <dbReference type="NCBI Taxonomy" id="1524260"/>
    <lineage>
        <taxon>Bacteria</taxon>
        <taxon>Pseudomonadati</taxon>
        <taxon>Bacteroidota</taxon>
        <taxon>Flavobacteriia</taxon>
        <taxon>Flavobacteriales</taxon>
        <taxon>Flavobacteriaceae</taxon>
    </lineage>
</organism>
<protein>
    <submittedName>
        <fullName evidence="1">HAD family hydrolase</fullName>
    </submittedName>
</protein>
<dbReference type="PANTHER" id="PTHR18901">
    <property type="entry name" value="2-DEOXYGLUCOSE-6-PHOSPHATE PHOSPHATASE 2"/>
    <property type="match status" value="1"/>
</dbReference>
<evidence type="ECO:0000313" key="1">
    <source>
        <dbReference type="EMBL" id="MFC4269253.1"/>
    </source>
</evidence>
<dbReference type="Gene3D" id="3.40.50.1000">
    <property type="entry name" value="HAD superfamily/HAD-like"/>
    <property type="match status" value="1"/>
</dbReference>
<dbReference type="NCBIfam" id="TIGR01509">
    <property type="entry name" value="HAD-SF-IA-v3"/>
    <property type="match status" value="1"/>
</dbReference>
<keyword evidence="1" id="KW-0378">Hydrolase</keyword>
<dbReference type="GO" id="GO:0016787">
    <property type="term" value="F:hydrolase activity"/>
    <property type="evidence" value="ECO:0007669"/>
    <property type="project" value="UniProtKB-KW"/>
</dbReference>
<dbReference type="Proteomes" id="UP001595826">
    <property type="component" value="Unassembled WGS sequence"/>
</dbReference>
<dbReference type="InterPro" id="IPR023214">
    <property type="entry name" value="HAD_sf"/>
</dbReference>
<dbReference type="SUPFAM" id="SSF56784">
    <property type="entry name" value="HAD-like"/>
    <property type="match status" value="1"/>
</dbReference>
<comment type="caution">
    <text evidence="1">The sequence shown here is derived from an EMBL/GenBank/DDBJ whole genome shotgun (WGS) entry which is preliminary data.</text>
</comment>
<dbReference type="Gene3D" id="1.10.150.240">
    <property type="entry name" value="Putative phosphatase, domain 2"/>
    <property type="match status" value="1"/>
</dbReference>
<evidence type="ECO:0000313" key="2">
    <source>
        <dbReference type="Proteomes" id="UP001595826"/>
    </source>
</evidence>
<accession>A0ABV8RAH9</accession>
<dbReference type="PANTHER" id="PTHR18901:SF38">
    <property type="entry name" value="PSEUDOURIDINE-5'-PHOSPHATASE"/>
    <property type="match status" value="1"/>
</dbReference>
<dbReference type="SFLD" id="SFLDS00003">
    <property type="entry name" value="Haloacid_Dehalogenase"/>
    <property type="match status" value="1"/>
</dbReference>
<dbReference type="InterPro" id="IPR023198">
    <property type="entry name" value="PGP-like_dom2"/>
</dbReference>
<keyword evidence="2" id="KW-1185">Reference proteome</keyword>
<dbReference type="InterPro" id="IPR041492">
    <property type="entry name" value="HAD_2"/>
</dbReference>
<gene>
    <name evidence="1" type="ORF">ACFOWD_10075</name>
</gene>
<proteinExistence type="predicted"/>
<name>A0ABV8RAH9_9FLAO</name>
<dbReference type="InterPro" id="IPR036412">
    <property type="entry name" value="HAD-like_sf"/>
</dbReference>
<dbReference type="InterPro" id="IPR006439">
    <property type="entry name" value="HAD-SF_hydro_IA"/>
</dbReference>
<dbReference type="Pfam" id="PF13419">
    <property type="entry name" value="HAD_2"/>
    <property type="match status" value="1"/>
</dbReference>
<dbReference type="EMBL" id="JBHSCY010000002">
    <property type="protein sequence ID" value="MFC4269253.1"/>
    <property type="molecule type" value="Genomic_DNA"/>
</dbReference>
<dbReference type="SFLD" id="SFLDG01129">
    <property type="entry name" value="C1.5:_HAD__Beta-PGM__Phosphata"/>
    <property type="match status" value="1"/>
</dbReference>
<dbReference type="SFLD" id="SFLDG01135">
    <property type="entry name" value="C1.5.6:_HAD__Beta-PGM__Phospha"/>
    <property type="match status" value="1"/>
</dbReference>